<accession>A0ABY5Y3C9</accession>
<feature type="domain" description="HTH tetR-type" evidence="6">
    <location>
        <begin position="21"/>
        <end position="81"/>
    </location>
</feature>
<evidence type="ECO:0000313" key="7">
    <source>
        <dbReference type="EMBL" id="UWX06704.1"/>
    </source>
</evidence>
<keyword evidence="1" id="KW-0805">Transcription regulation</keyword>
<dbReference type="Pfam" id="PF16925">
    <property type="entry name" value="TetR_C_13"/>
    <property type="match status" value="1"/>
</dbReference>
<evidence type="ECO:0000256" key="1">
    <source>
        <dbReference type="ARBA" id="ARBA00023015"/>
    </source>
</evidence>
<dbReference type="PROSITE" id="PS50977">
    <property type="entry name" value="HTH_TETR_2"/>
    <property type="match status" value="1"/>
</dbReference>
<keyword evidence="8" id="KW-1185">Reference proteome</keyword>
<dbReference type="Gene3D" id="1.10.10.60">
    <property type="entry name" value="Homeodomain-like"/>
    <property type="match status" value="1"/>
</dbReference>
<dbReference type="Pfam" id="PF00440">
    <property type="entry name" value="TetR_N"/>
    <property type="match status" value="1"/>
</dbReference>
<evidence type="ECO:0000256" key="3">
    <source>
        <dbReference type="ARBA" id="ARBA00023163"/>
    </source>
</evidence>
<dbReference type="Gene3D" id="1.10.357.10">
    <property type="entry name" value="Tetracycline Repressor, domain 2"/>
    <property type="match status" value="1"/>
</dbReference>
<proteinExistence type="predicted"/>
<protein>
    <submittedName>
        <fullName evidence="7">TetR/AcrR family transcriptional regulator</fullName>
    </submittedName>
</protein>
<dbReference type="InterPro" id="IPR009057">
    <property type="entry name" value="Homeodomain-like_sf"/>
</dbReference>
<reference evidence="7" key="1">
    <citation type="submission" date="2020-12" db="EMBL/GenBank/DDBJ databases">
        <title>Taurinivorans muris gen. nov., sp. nov., fundamental and realized metabolic niche of a ubiquitous sulfidogenic bacterium in the murine intestine.</title>
        <authorList>
            <person name="Ye H."/>
            <person name="Hanson B.T."/>
            <person name="Loy A."/>
        </authorList>
    </citation>
    <scope>NUCLEOTIDE SEQUENCE</scope>
    <source>
        <strain evidence="7">LT0009</strain>
    </source>
</reference>
<keyword evidence="2 4" id="KW-0238">DNA-binding</keyword>
<dbReference type="SUPFAM" id="SSF46689">
    <property type="entry name" value="Homeodomain-like"/>
    <property type="match status" value="1"/>
</dbReference>
<gene>
    <name evidence="7" type="ORF">JBF11_01400</name>
</gene>
<dbReference type="Proteomes" id="UP001058120">
    <property type="component" value="Chromosome"/>
</dbReference>
<name>A0ABY5Y3C9_9BACT</name>
<dbReference type="InterPro" id="IPR001647">
    <property type="entry name" value="HTH_TetR"/>
</dbReference>
<sequence>MCMPTKKSARSVQQGKGRPRAFDRSEALHSALTVFWQQGYEPASVAELCKAMQINPPSLYASFGNKASLFLEALHHYEHTYWDEPAKRFLAEPDIYSAVENFFNEAAKILLSPETPCGCMVVLAAVNISETEKEIIESVRELRLATKKMFADRLRQAITEGQIPADTDVPALAGALNTLLEGLSIQARDGLFQSELKAFASYAVRMLPPRITIKHE</sequence>
<evidence type="ECO:0000259" key="6">
    <source>
        <dbReference type="PROSITE" id="PS50977"/>
    </source>
</evidence>
<dbReference type="InterPro" id="IPR036271">
    <property type="entry name" value="Tet_transcr_reg_TetR-rel_C_sf"/>
</dbReference>
<dbReference type="PANTHER" id="PTHR47506">
    <property type="entry name" value="TRANSCRIPTIONAL REGULATORY PROTEIN"/>
    <property type="match status" value="1"/>
</dbReference>
<evidence type="ECO:0000313" key="8">
    <source>
        <dbReference type="Proteomes" id="UP001058120"/>
    </source>
</evidence>
<feature type="DNA-binding region" description="H-T-H motif" evidence="4">
    <location>
        <begin position="44"/>
        <end position="63"/>
    </location>
</feature>
<dbReference type="PANTHER" id="PTHR47506:SF1">
    <property type="entry name" value="HTH-TYPE TRANSCRIPTIONAL REGULATOR YJDC"/>
    <property type="match status" value="1"/>
</dbReference>
<evidence type="ECO:0000256" key="4">
    <source>
        <dbReference type="PROSITE-ProRule" id="PRU00335"/>
    </source>
</evidence>
<dbReference type="SUPFAM" id="SSF48498">
    <property type="entry name" value="Tetracyclin repressor-like, C-terminal domain"/>
    <property type="match status" value="1"/>
</dbReference>
<keyword evidence="3" id="KW-0804">Transcription</keyword>
<evidence type="ECO:0000256" key="5">
    <source>
        <dbReference type="SAM" id="MobiDB-lite"/>
    </source>
</evidence>
<feature type="region of interest" description="Disordered" evidence="5">
    <location>
        <begin position="1"/>
        <end position="21"/>
    </location>
</feature>
<organism evidence="7 8">
    <name type="scientific">Taurinivorans muris</name>
    <dbReference type="NCBI Taxonomy" id="2787751"/>
    <lineage>
        <taxon>Bacteria</taxon>
        <taxon>Pseudomonadati</taxon>
        <taxon>Thermodesulfobacteriota</taxon>
        <taxon>Desulfovibrionia</taxon>
        <taxon>Desulfovibrionales</taxon>
        <taxon>Desulfovibrionaceae</taxon>
        <taxon>Taurinivorans</taxon>
    </lineage>
</organism>
<dbReference type="EMBL" id="CP065938">
    <property type="protein sequence ID" value="UWX06704.1"/>
    <property type="molecule type" value="Genomic_DNA"/>
</dbReference>
<dbReference type="InterPro" id="IPR011075">
    <property type="entry name" value="TetR_C"/>
</dbReference>
<evidence type="ECO:0000256" key="2">
    <source>
        <dbReference type="ARBA" id="ARBA00023125"/>
    </source>
</evidence>